<keyword evidence="7" id="KW-0259">Enterobactin biosynthesis</keyword>
<dbReference type="KEGG" id="snan:I6N98_05750"/>
<dbReference type="GO" id="GO:0000287">
    <property type="term" value="F:magnesium ion binding"/>
    <property type="evidence" value="ECO:0007669"/>
    <property type="project" value="InterPro"/>
</dbReference>
<evidence type="ECO:0000313" key="16">
    <source>
        <dbReference type="EMBL" id="QQD19358.1"/>
    </source>
</evidence>
<comment type="subunit">
    <text evidence="4">EntB, EntD, EntE, and EntF form a multienzyme complex called enterobactin synthase.</text>
</comment>
<comment type="similarity">
    <text evidence="3">Belongs to the P-Pant transferase superfamily. EntD family.</text>
</comment>
<feature type="binding site" evidence="12">
    <location>
        <begin position="111"/>
        <end position="112"/>
    </location>
    <ligand>
        <name>CoA</name>
        <dbReference type="ChEBI" id="CHEBI:57287"/>
    </ligand>
</feature>
<accession>A0A7T4URL1</accession>
<dbReference type="InterPro" id="IPR008278">
    <property type="entry name" value="4-PPantetheinyl_Trfase_dom"/>
</dbReference>
<evidence type="ECO:0000256" key="6">
    <source>
        <dbReference type="ARBA" id="ARBA00022679"/>
    </source>
</evidence>
<dbReference type="PROSITE" id="PS51257">
    <property type="entry name" value="PROKAR_LIPOPROTEIN"/>
    <property type="match status" value="1"/>
</dbReference>
<name>A0A7T4URL1_9GAMM</name>
<gene>
    <name evidence="16" type="ORF">I6N98_05750</name>
</gene>
<dbReference type="Gene3D" id="3.90.470.20">
    <property type="entry name" value="4'-phosphopantetheinyl transferase domain"/>
    <property type="match status" value="1"/>
</dbReference>
<comment type="function">
    <text evidence="1">Involved in the biosynthesis of the siderophore enterobactin (enterochelin), which is a macrocyclic trimeric lactone of N-(2,3-dihydroxybenzoyl)-serine. The serine trilactone serves as a scaffolding for the three catechol functionalities that provide hexadentate coordination for the tightly ligated iron(2+) atoms. Plays an essential role in the assembly of the enterobactin by catalyzing the transfer of the 4'-phosphopantetheine (Ppant) moiety from coenzyme A to the apo-domains of both EntB (ArCP domain) and EntF (PCP domain) to yield their holo-forms which make them competent for the activation of 2,3-dihydroxybenzoate (DHB) and L-serine, respectively.</text>
</comment>
<comment type="pathway">
    <text evidence="2">Siderophore biosynthesis; enterobactin biosynthesis.</text>
</comment>
<dbReference type="GO" id="GO:0008897">
    <property type="term" value="F:holo-[acyl-carrier-protein] synthase activity"/>
    <property type="evidence" value="ECO:0007669"/>
    <property type="project" value="InterPro"/>
</dbReference>
<proteinExistence type="inferred from homology"/>
<dbReference type="GO" id="GO:0009239">
    <property type="term" value="P:enterobactin biosynthetic process"/>
    <property type="evidence" value="ECO:0007669"/>
    <property type="project" value="UniProtKB-UniPathway"/>
</dbReference>
<feature type="binding site" evidence="12">
    <location>
        <position position="75"/>
    </location>
    <ligand>
        <name>CoA</name>
        <dbReference type="ChEBI" id="CHEBI:57287"/>
    </ligand>
</feature>
<sequence>MHRHVAGGDAGCSVASTFVVDYQGFALPGLALSCCQLYFSASAFEQSLFQSSGIACPISLSRSVASRRAEFLAGRLAARLAAENAGLVLGQVGVGDCRQPLWPGGITGSITHDRQFAVAAIRRGRGGVGIDILPELDSATTDLLWPQVIDARESALLLARLPGPREQSLAVVFSAKECLYKALFPGVQRVFDFLDVELVEVDRAERCLDLRLKTALGGGTFPGQRYRVCWQGLSQGALAYCDICA</sequence>
<dbReference type="SUPFAM" id="SSF56214">
    <property type="entry name" value="4'-phosphopantetheinyl transferase"/>
    <property type="match status" value="1"/>
</dbReference>
<evidence type="ECO:0000256" key="3">
    <source>
        <dbReference type="ARBA" id="ARBA00008342"/>
    </source>
</evidence>
<dbReference type="Pfam" id="PF17837">
    <property type="entry name" value="4PPT_N"/>
    <property type="match status" value="1"/>
</dbReference>
<dbReference type="InterPro" id="IPR041354">
    <property type="entry name" value="4PPT_N"/>
</dbReference>
<evidence type="ECO:0000256" key="5">
    <source>
        <dbReference type="ARBA" id="ARBA00019087"/>
    </source>
</evidence>
<feature type="binding site" evidence="13">
    <location>
        <position position="131"/>
    </location>
    <ligand>
        <name>Mg(2+)</name>
        <dbReference type="ChEBI" id="CHEBI:18420"/>
    </ligand>
</feature>
<keyword evidence="17" id="KW-1185">Reference proteome</keyword>
<dbReference type="PRINTS" id="PR01399">
    <property type="entry name" value="ENTSNTHTASED"/>
</dbReference>
<comment type="catalytic activity">
    <reaction evidence="10">
        <text>apo-[aryl-carrier protein] + CoA = holo-[aryl-carrier protein] + adenosine 3',5'-bisphosphate + H(+)</text>
        <dbReference type="Rhea" id="RHEA:48404"/>
        <dbReference type="Rhea" id="RHEA-COMP:15903"/>
        <dbReference type="Rhea" id="RHEA-COMP:17557"/>
        <dbReference type="ChEBI" id="CHEBI:15378"/>
        <dbReference type="ChEBI" id="CHEBI:29999"/>
        <dbReference type="ChEBI" id="CHEBI:57287"/>
        <dbReference type="ChEBI" id="CHEBI:58343"/>
        <dbReference type="ChEBI" id="CHEBI:64479"/>
    </reaction>
</comment>
<organism evidence="16 17">
    <name type="scientific">Spongiibacter nanhainus</name>
    <dbReference type="NCBI Taxonomy" id="2794344"/>
    <lineage>
        <taxon>Bacteria</taxon>
        <taxon>Pseudomonadati</taxon>
        <taxon>Pseudomonadota</taxon>
        <taxon>Gammaproteobacteria</taxon>
        <taxon>Cellvibrionales</taxon>
        <taxon>Spongiibacteraceae</taxon>
        <taxon>Spongiibacter</taxon>
    </lineage>
</organism>
<feature type="binding site" evidence="12">
    <location>
        <position position="67"/>
    </location>
    <ligand>
        <name>CoA</name>
        <dbReference type="ChEBI" id="CHEBI:57287"/>
    </ligand>
</feature>
<comment type="catalytic activity">
    <reaction evidence="11">
        <text>apo-[peptidyl-carrier protein] + CoA = holo-[peptidyl-carrier protein] + adenosine 3',5'-bisphosphate + H(+)</text>
        <dbReference type="Rhea" id="RHEA:46228"/>
        <dbReference type="Rhea" id="RHEA-COMP:11479"/>
        <dbReference type="Rhea" id="RHEA-COMP:11480"/>
        <dbReference type="ChEBI" id="CHEBI:15378"/>
        <dbReference type="ChEBI" id="CHEBI:29999"/>
        <dbReference type="ChEBI" id="CHEBI:57287"/>
        <dbReference type="ChEBI" id="CHEBI:58343"/>
        <dbReference type="ChEBI" id="CHEBI:64479"/>
    </reaction>
</comment>
<evidence type="ECO:0000256" key="12">
    <source>
        <dbReference type="PIRSR" id="PIRSR603542-1"/>
    </source>
</evidence>
<dbReference type="Pfam" id="PF01648">
    <property type="entry name" value="ACPS"/>
    <property type="match status" value="1"/>
</dbReference>
<evidence type="ECO:0000256" key="4">
    <source>
        <dbReference type="ARBA" id="ARBA00011503"/>
    </source>
</evidence>
<dbReference type="EMBL" id="CP066167">
    <property type="protein sequence ID" value="QQD19358.1"/>
    <property type="molecule type" value="Genomic_DNA"/>
</dbReference>
<dbReference type="PANTHER" id="PTHR38096">
    <property type="entry name" value="ENTEROBACTIN SYNTHASE COMPONENT D"/>
    <property type="match status" value="1"/>
</dbReference>
<feature type="binding site" evidence="13">
    <location>
        <position position="132"/>
    </location>
    <ligand>
        <name>Mg(2+)</name>
        <dbReference type="ChEBI" id="CHEBI:18420"/>
    </ligand>
</feature>
<protein>
    <recommendedName>
        <fullName evidence="5">Enterobactin synthase component D</fullName>
    </recommendedName>
    <alternativeName>
        <fullName evidence="8">4'-phosphopantetheinyl transferase EntD</fullName>
    </alternativeName>
    <alternativeName>
        <fullName evidence="9">Enterochelin synthase D</fullName>
    </alternativeName>
</protein>
<dbReference type="GO" id="GO:0005886">
    <property type="term" value="C:plasma membrane"/>
    <property type="evidence" value="ECO:0007669"/>
    <property type="project" value="TreeGrafter"/>
</dbReference>
<dbReference type="Proteomes" id="UP000596063">
    <property type="component" value="Chromosome"/>
</dbReference>
<dbReference type="UniPathway" id="UPA00017"/>
<evidence type="ECO:0000256" key="13">
    <source>
        <dbReference type="PIRSR" id="PIRSR603542-2"/>
    </source>
</evidence>
<evidence type="ECO:0000313" key="17">
    <source>
        <dbReference type="Proteomes" id="UP000596063"/>
    </source>
</evidence>
<dbReference type="InterPro" id="IPR037143">
    <property type="entry name" value="4-PPantetheinyl_Trfase_dom_sf"/>
</dbReference>
<keyword evidence="6 16" id="KW-0808">Transferase</keyword>
<keyword evidence="13" id="KW-0479">Metal-binding</keyword>
<feature type="binding site" evidence="12">
    <location>
        <position position="177"/>
    </location>
    <ligand>
        <name>CoA</name>
        <dbReference type="ChEBI" id="CHEBI:57287"/>
    </ligand>
</feature>
<dbReference type="GO" id="GO:0009366">
    <property type="term" value="C:enterobactin synthetase complex"/>
    <property type="evidence" value="ECO:0007669"/>
    <property type="project" value="InterPro"/>
</dbReference>
<feature type="domain" description="4'-phosphopantetheinyl transferase N-terminal" evidence="15">
    <location>
        <begin position="61"/>
        <end position="121"/>
    </location>
</feature>
<feature type="binding site" evidence="12">
    <location>
        <position position="181"/>
    </location>
    <ligand>
        <name>CoA</name>
        <dbReference type="ChEBI" id="CHEBI:57287"/>
    </ligand>
</feature>
<comment type="cofactor">
    <cofactor evidence="13">
        <name>Mg(2+)</name>
        <dbReference type="ChEBI" id="CHEBI:18420"/>
    </cofactor>
</comment>
<reference evidence="16 17" key="1">
    <citation type="submission" date="2020-12" db="EMBL/GenBank/DDBJ databases">
        <authorList>
            <person name="Shan Y."/>
        </authorList>
    </citation>
    <scope>NUCLEOTIDE SEQUENCE [LARGE SCALE GENOMIC DNA]</scope>
    <source>
        <strain evidence="17">csc3.9</strain>
    </source>
</reference>
<dbReference type="InterPro" id="IPR003542">
    <property type="entry name" value="Enbac_synth_compD-like"/>
</dbReference>
<dbReference type="AlphaFoldDB" id="A0A7T4URL1"/>
<evidence type="ECO:0000256" key="11">
    <source>
        <dbReference type="ARBA" id="ARBA00049191"/>
    </source>
</evidence>
<evidence type="ECO:0000259" key="14">
    <source>
        <dbReference type="Pfam" id="PF01648"/>
    </source>
</evidence>
<evidence type="ECO:0000256" key="7">
    <source>
        <dbReference type="ARBA" id="ARBA00023191"/>
    </source>
</evidence>
<evidence type="ECO:0000256" key="9">
    <source>
        <dbReference type="ARBA" id="ARBA00031996"/>
    </source>
</evidence>
<evidence type="ECO:0000256" key="10">
    <source>
        <dbReference type="ARBA" id="ARBA00049176"/>
    </source>
</evidence>
<evidence type="ECO:0000256" key="1">
    <source>
        <dbReference type="ARBA" id="ARBA00003937"/>
    </source>
</evidence>
<evidence type="ECO:0000256" key="8">
    <source>
        <dbReference type="ARBA" id="ARBA00029894"/>
    </source>
</evidence>
<keyword evidence="13" id="KW-0460">Magnesium</keyword>
<evidence type="ECO:0000259" key="15">
    <source>
        <dbReference type="Pfam" id="PF17837"/>
    </source>
</evidence>
<feature type="binding site" evidence="12">
    <location>
        <position position="131"/>
    </location>
    <ligand>
        <name>CoA</name>
        <dbReference type="ChEBI" id="CHEBI:57287"/>
    </ligand>
</feature>
<feature type="domain" description="4'-phosphopantetheinyl transferase" evidence="14">
    <location>
        <begin position="127"/>
        <end position="209"/>
    </location>
</feature>
<evidence type="ECO:0000256" key="2">
    <source>
        <dbReference type="ARBA" id="ARBA00004993"/>
    </source>
</evidence>
<dbReference type="PANTHER" id="PTHR38096:SF1">
    <property type="entry name" value="ENTEROBACTIN SYNTHASE COMPONENT D"/>
    <property type="match status" value="1"/>
</dbReference>